<reference evidence="18" key="1">
    <citation type="submission" date="2022-03" db="EMBL/GenBank/DDBJ databases">
        <authorList>
            <person name="Alioto T."/>
            <person name="Alioto T."/>
            <person name="Gomez Garrido J."/>
        </authorList>
    </citation>
    <scope>NUCLEOTIDE SEQUENCE</scope>
</reference>
<keyword evidence="5" id="KW-0646">Protease inhibitor</keyword>
<dbReference type="InterPro" id="IPR009048">
    <property type="entry name" value="A-macroglobulin_rcpt-bd"/>
</dbReference>
<dbReference type="FunFam" id="2.60.40.10:FF:000155">
    <property type="entry name" value="complement C3 isoform X1"/>
    <property type="match status" value="1"/>
</dbReference>
<evidence type="ECO:0000256" key="11">
    <source>
        <dbReference type="ARBA" id="ARBA00023288"/>
    </source>
</evidence>
<dbReference type="InterPro" id="IPR036595">
    <property type="entry name" value="A-macroglobulin_rcpt-bd_sf"/>
</dbReference>
<dbReference type="Gene3D" id="2.60.40.1940">
    <property type="match status" value="1"/>
</dbReference>
<dbReference type="InterPro" id="IPR013783">
    <property type="entry name" value="Ig-like_fold"/>
</dbReference>
<dbReference type="Gene3D" id="1.50.10.20">
    <property type="match status" value="1"/>
</dbReference>
<dbReference type="InterPro" id="IPR011626">
    <property type="entry name" value="Alpha-macroglobulin_TED"/>
</dbReference>
<evidence type="ECO:0000256" key="4">
    <source>
        <dbReference type="ARBA" id="ARBA00022622"/>
    </source>
</evidence>
<dbReference type="InterPro" id="IPR041813">
    <property type="entry name" value="A2M_TED"/>
</dbReference>
<evidence type="ECO:0000313" key="18">
    <source>
        <dbReference type="EMBL" id="CAH2248920.1"/>
    </source>
</evidence>
<dbReference type="GO" id="GO:0098552">
    <property type="term" value="C:side of membrane"/>
    <property type="evidence" value="ECO:0007669"/>
    <property type="project" value="UniProtKB-KW"/>
</dbReference>
<dbReference type="Proteomes" id="UP001295444">
    <property type="component" value="Chromosome 02"/>
</dbReference>
<comment type="similarity">
    <text evidence="2">Belongs to the protease inhibitor I39 (alpha-2-macroglobulin) family.</text>
</comment>
<evidence type="ECO:0000256" key="8">
    <source>
        <dbReference type="ARBA" id="ARBA00023136"/>
    </source>
</evidence>
<dbReference type="Gene3D" id="2.60.120.1540">
    <property type="match status" value="1"/>
</dbReference>
<keyword evidence="4" id="KW-0336">GPI-anchor</keyword>
<dbReference type="CDD" id="cd02897">
    <property type="entry name" value="A2M_2"/>
    <property type="match status" value="1"/>
</dbReference>
<dbReference type="InterPro" id="IPR008930">
    <property type="entry name" value="Terpenoid_cyclase/PrenylTrfase"/>
</dbReference>
<feature type="domain" description="Alpha-2-macroglobulin" evidence="16">
    <location>
        <begin position="609"/>
        <end position="700"/>
    </location>
</feature>
<evidence type="ECO:0000256" key="9">
    <source>
        <dbReference type="ARBA" id="ARBA00023157"/>
    </source>
</evidence>
<feature type="domain" description="Alpha-2-macroglobulin bait region" evidence="15">
    <location>
        <begin position="384"/>
        <end position="515"/>
    </location>
</feature>
<dbReference type="Pfam" id="PF01835">
    <property type="entry name" value="MG2"/>
    <property type="match status" value="1"/>
</dbReference>
<dbReference type="FunFam" id="1.50.10.20:FF:000001">
    <property type="entry name" value="CD109 isoform 1"/>
    <property type="match status" value="1"/>
</dbReference>
<keyword evidence="6" id="KW-0732">Signal</keyword>
<dbReference type="PANTHER" id="PTHR11412">
    <property type="entry name" value="MACROGLOBULIN / COMPLEMENT"/>
    <property type="match status" value="1"/>
</dbReference>
<dbReference type="InterPro" id="IPR014756">
    <property type="entry name" value="Ig_E-set"/>
</dbReference>
<dbReference type="Pfam" id="PF00207">
    <property type="entry name" value="A2M"/>
    <property type="match status" value="1"/>
</dbReference>
<gene>
    <name evidence="18" type="ORF">PECUL_23A040162</name>
</gene>
<dbReference type="Pfam" id="PF07703">
    <property type="entry name" value="A2M_BRD"/>
    <property type="match status" value="1"/>
</dbReference>
<comment type="subunit">
    <text evidence="13">Heterodimer; disulfide-linked. Interacts with TGFB1 and TGFBR1. Forms a heteromeric complex with TGFBR1, TGFBR2 and TGFBR3 in a ligand-independent manner.</text>
</comment>
<keyword evidence="7" id="KW-0722">Serine protease inhibitor</keyword>
<evidence type="ECO:0000259" key="16">
    <source>
        <dbReference type="SMART" id="SM01360"/>
    </source>
</evidence>
<dbReference type="SUPFAM" id="SSF48239">
    <property type="entry name" value="Terpenoid cyclases/Protein prenyltransferases"/>
    <property type="match status" value="1"/>
</dbReference>
<feature type="domain" description="Alpha-macroglobulin receptor-binding" evidence="17">
    <location>
        <begin position="1228"/>
        <end position="1312"/>
    </location>
</feature>
<evidence type="ECO:0000256" key="1">
    <source>
        <dbReference type="ARBA" id="ARBA00004609"/>
    </source>
</evidence>
<dbReference type="Gene3D" id="2.60.40.10">
    <property type="entry name" value="Immunoglobulins"/>
    <property type="match status" value="1"/>
</dbReference>
<organism evidence="18 19">
    <name type="scientific">Pelobates cultripes</name>
    <name type="common">Western spadefoot toad</name>
    <dbReference type="NCBI Taxonomy" id="61616"/>
    <lineage>
        <taxon>Eukaryota</taxon>
        <taxon>Metazoa</taxon>
        <taxon>Chordata</taxon>
        <taxon>Craniata</taxon>
        <taxon>Vertebrata</taxon>
        <taxon>Euteleostomi</taxon>
        <taxon>Amphibia</taxon>
        <taxon>Batrachia</taxon>
        <taxon>Anura</taxon>
        <taxon>Pelobatoidea</taxon>
        <taxon>Pelobatidae</taxon>
        <taxon>Pelobates</taxon>
    </lineage>
</organism>
<dbReference type="GO" id="GO:0005886">
    <property type="term" value="C:plasma membrane"/>
    <property type="evidence" value="ECO:0007669"/>
    <property type="project" value="UniProtKB-SubCell"/>
</dbReference>
<evidence type="ECO:0000259" key="17">
    <source>
        <dbReference type="SMART" id="SM01361"/>
    </source>
</evidence>
<evidence type="ECO:0000313" key="19">
    <source>
        <dbReference type="Proteomes" id="UP001295444"/>
    </source>
</evidence>
<evidence type="ECO:0000256" key="12">
    <source>
        <dbReference type="ARBA" id="ARBA00056820"/>
    </source>
</evidence>
<comment type="function">
    <text evidence="12">Modulates negatively TGFB1 signaling in keratinocytes.</text>
</comment>
<dbReference type="EMBL" id="OW240913">
    <property type="protein sequence ID" value="CAH2248920.1"/>
    <property type="molecule type" value="Genomic_DNA"/>
</dbReference>
<dbReference type="SMART" id="SM01359">
    <property type="entry name" value="A2M_N_2"/>
    <property type="match status" value="1"/>
</dbReference>
<dbReference type="InterPro" id="IPR011625">
    <property type="entry name" value="A2M_N_BRD"/>
</dbReference>
<dbReference type="Pfam" id="PF07678">
    <property type="entry name" value="TED_complement"/>
    <property type="match status" value="1"/>
</dbReference>
<keyword evidence="8" id="KW-0472">Membrane</keyword>
<dbReference type="InterPro" id="IPR050473">
    <property type="entry name" value="A2M/Complement_sys"/>
</dbReference>
<dbReference type="Gene3D" id="6.20.50.160">
    <property type="match status" value="1"/>
</dbReference>
<dbReference type="Gene3D" id="2.60.40.1930">
    <property type="match status" value="2"/>
</dbReference>
<keyword evidence="9" id="KW-1015">Disulfide bond</keyword>
<evidence type="ECO:0000256" key="5">
    <source>
        <dbReference type="ARBA" id="ARBA00022690"/>
    </source>
</evidence>
<dbReference type="SMART" id="SM01419">
    <property type="entry name" value="Thiol-ester_cl"/>
    <property type="match status" value="1"/>
</dbReference>
<dbReference type="SMART" id="SM01360">
    <property type="entry name" value="A2M"/>
    <property type="match status" value="1"/>
</dbReference>
<dbReference type="InterPro" id="IPR019742">
    <property type="entry name" value="MacrogloblnA2_CS"/>
</dbReference>
<comment type="subcellular location">
    <subcellularLocation>
        <location evidence="1">Cell membrane</location>
        <topology evidence="1">Lipid-anchor</topology>
        <topology evidence="1">GPI-anchor</topology>
    </subcellularLocation>
</comment>
<dbReference type="FunFam" id="2.60.40.1930:FF:000001">
    <property type="entry name" value="CD109 isoform 3"/>
    <property type="match status" value="1"/>
</dbReference>
<dbReference type="PANTHER" id="PTHR11412:SF177">
    <property type="entry name" value="CD109 ANTIGEN"/>
    <property type="match status" value="1"/>
</dbReference>
<name>A0AAD1RCY9_PELCU</name>
<dbReference type="Pfam" id="PF07677">
    <property type="entry name" value="A2M_recep"/>
    <property type="match status" value="1"/>
</dbReference>
<keyword evidence="11" id="KW-0449">Lipoprotein</keyword>
<evidence type="ECO:0000256" key="3">
    <source>
        <dbReference type="ARBA" id="ARBA00022475"/>
    </source>
</evidence>
<accession>A0AAD1RCY9</accession>
<sequence length="1364" mass="153585">MLLQRGSHSTLVLPKLPLKSVQGKYELQIKGFSDNNLIFSKNTHLRFKSKSFSVFIETNSVFYKPAQEVKLRILAMSVDLKPYNSTVDIHISDPSGNLIEQWLEEETDLGVASKSFHLSDNPPTGDWSIKVKLHEQYHYQTFTVMEYVLPRFEVLLSTPVHHSIKSGPMVGTVTAKYTYGMSVKGTLSVTVTANHRRKNSITKLFEINGESKFSFSSLELKELMMNRQRAHDSDSSVTGPLDINVSVKEALTGITLNETSSVYLLDKEYYSEFYDHTTVLKPTLNFTTYLKVLRYDGKRLTTDEKDKPVKVKIIQSIALPYSDSDKTAKKEESRFYFITENGPIYMEVPLLADVITLVITAEYVDSVNELVIRNTFWSPDKTYMQIKKPNQDIKVGSPFNLTVNSNVPLKDIHYMVMSRGQIVSVGKEDSMTITLNPEISWTPEACLIVYHISDNGTLINDEISLSIQPIFKNKISVSWSKLQTRPYDKISLTVNVTDPGSLVGLSVVDKSVKLLGDRQEITIKRVTEELHGYSTTYEGQIRHPSEVFEKCNIGVLTDVNLQFSDYMYNTDLNFEILLFDDYILEEKTASSTRDPELGGPPVRSHFPETWIWKHIDTGSRTDFTLNVDVPDTITSWITNAFVISENLGFGILSTPVQLETFQPFFIFLNLPTYVIRGEQFALEVVVFNYLKEDSEVLVILESSDAFEVMFAFVNESGSQQAILVPSQEGKRVFFPIKPIKLGEIAIKVKAISSIASDALSQKLLVKAEGIEYSYSQTMLLELNSNKPQNISKTLDFTFPLDVVSGSEKAFISIVGDVLGPSINGIQSLIQLPYGCGEQNMVKFAPNIFVMEYLTNTKQLNDKVIPQLLSFMKEGYQRELTFQRKDGSFSAFGNQDPSGSTWLSAFVLQCFLKARPFILVDPVVLHKTLTWLLKHQKKNGEFEEPGKVLHTPLQGGQKSPVTLTAYIMAALIEYPGLMNSNHITDATNYLESQMNEIVNDNYTLSLVTYALSLAGRSKAKEGLDILNKRAEQEGDLRFWKLCFPKASGWWQPCSTDVEMASYVLLSHIKQNRLAEGLPVMKWLSQQRNHLGGFSSTQDTILALQAMSSFASVHKRREPALSISVHGENMSMLANFTINSANQIVLQKKEIIVEQPLKLNIHAEGVGFAILQLHVIYNLRSSDFSERQLSIPNHDAFDLGITILDDQTNVNAMNLKICTRYLETESSAKSGMAVMQVDLLSGFSLSPKAIALKYPINKVETSNGNVNIYFDSLNKTPVCVDIPTNRESMVGYTQDAFVSVFDYYEPGRRAVRSYNSEVMQTLSLCQLCKEDCSKCTEGNHSDGLQQPFTVKWLLLMLLLLQSICVF</sequence>
<dbReference type="SUPFAM" id="SSF81296">
    <property type="entry name" value="E set domains"/>
    <property type="match status" value="1"/>
</dbReference>
<dbReference type="SUPFAM" id="SSF49410">
    <property type="entry name" value="Alpha-macroglobulin receptor domain"/>
    <property type="match status" value="1"/>
</dbReference>
<protein>
    <recommendedName>
        <fullName evidence="14">CD109 antigen</fullName>
    </recommendedName>
</protein>
<evidence type="ECO:0000256" key="14">
    <source>
        <dbReference type="ARBA" id="ARBA00069665"/>
    </source>
</evidence>
<evidence type="ECO:0000256" key="2">
    <source>
        <dbReference type="ARBA" id="ARBA00010952"/>
    </source>
</evidence>
<evidence type="ECO:0000256" key="7">
    <source>
        <dbReference type="ARBA" id="ARBA00022900"/>
    </source>
</evidence>
<dbReference type="PROSITE" id="PS00477">
    <property type="entry name" value="ALPHA_2_MACROGLOBULIN"/>
    <property type="match status" value="1"/>
</dbReference>
<dbReference type="Gene3D" id="2.60.40.690">
    <property type="entry name" value="Alpha-macroglobulin, receptor-binding domain"/>
    <property type="match status" value="1"/>
</dbReference>
<evidence type="ECO:0000256" key="6">
    <source>
        <dbReference type="ARBA" id="ARBA00022729"/>
    </source>
</evidence>
<keyword evidence="3" id="KW-1003">Cell membrane</keyword>
<dbReference type="InterPro" id="IPR002890">
    <property type="entry name" value="MG2"/>
</dbReference>
<evidence type="ECO:0000259" key="15">
    <source>
        <dbReference type="SMART" id="SM01359"/>
    </source>
</evidence>
<dbReference type="GO" id="GO:0004867">
    <property type="term" value="F:serine-type endopeptidase inhibitor activity"/>
    <property type="evidence" value="ECO:0007669"/>
    <property type="project" value="UniProtKB-KW"/>
</dbReference>
<dbReference type="GO" id="GO:0005615">
    <property type="term" value="C:extracellular space"/>
    <property type="evidence" value="ECO:0007669"/>
    <property type="project" value="InterPro"/>
</dbReference>
<keyword evidence="19" id="KW-1185">Reference proteome</keyword>
<dbReference type="InterPro" id="IPR001599">
    <property type="entry name" value="Macroglobln_a2"/>
</dbReference>
<dbReference type="Pfam" id="PF17791">
    <property type="entry name" value="MG3"/>
    <property type="match status" value="1"/>
</dbReference>
<dbReference type="InterPro" id="IPR041555">
    <property type="entry name" value="MG3"/>
</dbReference>
<evidence type="ECO:0000256" key="10">
    <source>
        <dbReference type="ARBA" id="ARBA00023180"/>
    </source>
</evidence>
<dbReference type="InterPro" id="IPR047565">
    <property type="entry name" value="Alpha-macroglob_thiol-ester_cl"/>
</dbReference>
<proteinExistence type="inferred from homology"/>
<keyword evidence="10" id="KW-0325">Glycoprotein</keyword>
<evidence type="ECO:0000256" key="13">
    <source>
        <dbReference type="ARBA" id="ARBA00063008"/>
    </source>
</evidence>
<dbReference type="SMART" id="SM01361">
    <property type="entry name" value="A2M_recep"/>
    <property type="match status" value="1"/>
</dbReference>
<dbReference type="Gene3D" id="2.20.130.20">
    <property type="match status" value="1"/>
</dbReference>